<evidence type="ECO:0000313" key="2">
    <source>
        <dbReference type="Proteomes" id="UP001470230"/>
    </source>
</evidence>
<gene>
    <name evidence="1" type="ORF">M9Y10_001736</name>
</gene>
<name>A0ABR2LAU0_9EUKA</name>
<comment type="caution">
    <text evidence="1">The sequence shown here is derived from an EMBL/GenBank/DDBJ whole genome shotgun (WGS) entry which is preliminary data.</text>
</comment>
<evidence type="ECO:0000313" key="1">
    <source>
        <dbReference type="EMBL" id="KAK8899420.1"/>
    </source>
</evidence>
<sequence length="499" mass="59376">MPNNIPEEILYKIRSNIYDCMSSYYNKDKVNLKQIKSHLNNLCRIITNKDNYLIPLPTLDFIIESGIIKMCMEYLMRNPLPIYVDDFILYPSSFLALLSKCSSDYMDCIDKEFFKKIFILNLRNANSDKLIHDLLAIWNVILDFNSDIISIFNDFDLNLIFNIISRTNTNYDTNDDQNRLILRTIDQQSLNGLIEYNKQIFNFLKFVSSRPLDSNSWQICFKSILCRLNCAYLAEYNSKILFNLIFYKSDQDDSNIKQNKFQCLMRTEIIQFVKNYFFEQRNNLFFYYIHFFFDFKINSQLLYIPIEDIVTSYFKLVNNEIDSNLNNSTLTMRDNGLFACIINNLFFFYRDIYHQNQDIDKFTAFLFYQKLSEFDFLTKKVAAQLFINYVIIDPENFFSKVVNYNDFMSFLDDFVSALDIDFDIEVDDPEKLYFIRDIMNCLIEIHSYFTKKIPSELNKLANSDCVQKLQQFSLDYGKSLPQNDGLPVELHFLQIFPLQ</sequence>
<proteinExistence type="predicted"/>
<protein>
    <submittedName>
        <fullName evidence="1">Uncharacterized protein</fullName>
    </submittedName>
</protein>
<organism evidence="1 2">
    <name type="scientific">Tritrichomonas musculus</name>
    <dbReference type="NCBI Taxonomy" id="1915356"/>
    <lineage>
        <taxon>Eukaryota</taxon>
        <taxon>Metamonada</taxon>
        <taxon>Parabasalia</taxon>
        <taxon>Tritrichomonadida</taxon>
        <taxon>Tritrichomonadidae</taxon>
        <taxon>Tritrichomonas</taxon>
    </lineage>
</organism>
<keyword evidence="2" id="KW-1185">Reference proteome</keyword>
<reference evidence="1 2" key="1">
    <citation type="submission" date="2024-04" db="EMBL/GenBank/DDBJ databases">
        <title>Tritrichomonas musculus Genome.</title>
        <authorList>
            <person name="Alves-Ferreira E."/>
            <person name="Grigg M."/>
            <person name="Lorenzi H."/>
            <person name="Galac M."/>
        </authorList>
    </citation>
    <scope>NUCLEOTIDE SEQUENCE [LARGE SCALE GENOMIC DNA]</scope>
    <source>
        <strain evidence="1 2">EAF2021</strain>
    </source>
</reference>
<dbReference type="Proteomes" id="UP001470230">
    <property type="component" value="Unassembled WGS sequence"/>
</dbReference>
<accession>A0ABR2LAU0</accession>
<dbReference type="EMBL" id="JAPFFF010000001">
    <property type="protein sequence ID" value="KAK8899420.1"/>
    <property type="molecule type" value="Genomic_DNA"/>
</dbReference>